<evidence type="ECO:0000256" key="8">
    <source>
        <dbReference type="ARBA" id="ARBA00022840"/>
    </source>
</evidence>
<proteinExistence type="inferred from homology"/>
<dbReference type="InterPro" id="IPR008271">
    <property type="entry name" value="Ser/Thr_kinase_AS"/>
</dbReference>
<evidence type="ECO:0000256" key="4">
    <source>
        <dbReference type="ARBA" id="ARBA00022692"/>
    </source>
</evidence>
<dbReference type="GO" id="GO:0006952">
    <property type="term" value="P:defense response"/>
    <property type="evidence" value="ECO:0007669"/>
    <property type="project" value="UniProtKB-ARBA"/>
</dbReference>
<keyword evidence="9 11" id="KW-1133">Transmembrane helix</keyword>
<dbReference type="GO" id="GO:0051707">
    <property type="term" value="P:response to other organism"/>
    <property type="evidence" value="ECO:0007669"/>
    <property type="project" value="UniProtKB-ARBA"/>
</dbReference>
<dbReference type="Gene3D" id="3.30.200.20">
    <property type="entry name" value="Phosphorylase Kinase, domain 1"/>
    <property type="match status" value="1"/>
</dbReference>
<evidence type="ECO:0000256" key="2">
    <source>
        <dbReference type="ARBA" id="ARBA00008536"/>
    </source>
</evidence>
<dbReference type="InterPro" id="IPR013320">
    <property type="entry name" value="ConA-like_dom_sf"/>
</dbReference>
<feature type="transmembrane region" description="Helical" evidence="11">
    <location>
        <begin position="308"/>
        <end position="333"/>
    </location>
</feature>
<dbReference type="InterPro" id="IPR050528">
    <property type="entry name" value="L-type_Lectin-RKs"/>
</dbReference>
<evidence type="ECO:0000256" key="7">
    <source>
        <dbReference type="ARBA" id="ARBA00022741"/>
    </source>
</evidence>
<comment type="similarity">
    <text evidence="2">In the N-terminal section; belongs to the leguminous lectin family.</text>
</comment>
<evidence type="ECO:0000256" key="5">
    <source>
        <dbReference type="ARBA" id="ARBA00022729"/>
    </source>
</evidence>
<dbReference type="PROSITE" id="PS50011">
    <property type="entry name" value="PROTEIN_KINASE_DOM"/>
    <property type="match status" value="1"/>
</dbReference>
<dbReference type="Gene3D" id="2.60.120.200">
    <property type="match status" value="1"/>
</dbReference>
<dbReference type="InterPro" id="IPR000719">
    <property type="entry name" value="Prot_kinase_dom"/>
</dbReference>
<keyword evidence="15" id="KW-1185">Reference proteome</keyword>
<dbReference type="GO" id="GO:0004672">
    <property type="term" value="F:protein kinase activity"/>
    <property type="evidence" value="ECO:0007669"/>
    <property type="project" value="InterPro"/>
</dbReference>
<comment type="caution">
    <text evidence="14">The sequence shown here is derived from an EMBL/GenBank/DDBJ whole genome shotgun (WGS) entry which is preliminary data.</text>
</comment>
<keyword evidence="5 12" id="KW-0732">Signal</keyword>
<evidence type="ECO:0000313" key="15">
    <source>
        <dbReference type="Proteomes" id="UP000823388"/>
    </source>
</evidence>
<comment type="subcellular location">
    <subcellularLocation>
        <location evidence="1">Membrane</location>
        <topology evidence="1">Single-pass type I membrane protein</topology>
    </subcellularLocation>
</comment>
<dbReference type="EMBL" id="CM029054">
    <property type="protein sequence ID" value="KAG2535280.1"/>
    <property type="molecule type" value="Genomic_DNA"/>
</dbReference>
<reference evidence="14" key="1">
    <citation type="submission" date="2020-05" db="EMBL/GenBank/DDBJ databases">
        <title>WGS assembly of Panicum virgatum.</title>
        <authorList>
            <person name="Lovell J.T."/>
            <person name="Jenkins J."/>
            <person name="Shu S."/>
            <person name="Juenger T.E."/>
            <person name="Schmutz J."/>
        </authorList>
    </citation>
    <scope>NUCLEOTIDE SEQUENCE</scope>
    <source>
        <strain evidence="14">AP13</strain>
    </source>
</reference>
<name>A0A8T0MDH8_PANVG</name>
<dbReference type="PANTHER" id="PTHR27007">
    <property type="match status" value="1"/>
</dbReference>
<keyword evidence="10 11" id="KW-0472">Membrane</keyword>
<organism evidence="14 15">
    <name type="scientific">Panicum virgatum</name>
    <name type="common">Blackwell switchgrass</name>
    <dbReference type="NCBI Taxonomy" id="38727"/>
    <lineage>
        <taxon>Eukaryota</taxon>
        <taxon>Viridiplantae</taxon>
        <taxon>Streptophyta</taxon>
        <taxon>Embryophyta</taxon>
        <taxon>Tracheophyta</taxon>
        <taxon>Spermatophyta</taxon>
        <taxon>Magnoliopsida</taxon>
        <taxon>Liliopsida</taxon>
        <taxon>Poales</taxon>
        <taxon>Poaceae</taxon>
        <taxon>PACMAD clade</taxon>
        <taxon>Panicoideae</taxon>
        <taxon>Panicodae</taxon>
        <taxon>Paniceae</taxon>
        <taxon>Panicinae</taxon>
        <taxon>Panicum</taxon>
        <taxon>Panicum sect. Hiantes</taxon>
    </lineage>
</organism>
<keyword evidence="7" id="KW-0547">Nucleotide-binding</keyword>
<dbReference type="FunFam" id="1.10.510.10:FF:000444">
    <property type="entry name" value="probable L-type lectin-domain containing receptor kinase S.5"/>
    <property type="match status" value="1"/>
</dbReference>
<dbReference type="GO" id="GO:0005524">
    <property type="term" value="F:ATP binding"/>
    <property type="evidence" value="ECO:0007669"/>
    <property type="project" value="UniProtKB-KW"/>
</dbReference>
<dbReference type="InterPro" id="IPR001245">
    <property type="entry name" value="Ser-Thr/Tyr_kinase_cat_dom"/>
</dbReference>
<dbReference type="GO" id="GO:0016020">
    <property type="term" value="C:membrane"/>
    <property type="evidence" value="ECO:0007669"/>
    <property type="project" value="UniProtKB-SubCell"/>
</dbReference>
<dbReference type="Gene3D" id="1.10.510.10">
    <property type="entry name" value="Transferase(Phosphotransferase) domain 1"/>
    <property type="match status" value="1"/>
</dbReference>
<dbReference type="SUPFAM" id="SSF49899">
    <property type="entry name" value="Concanavalin A-like lectins/glucanases"/>
    <property type="match status" value="1"/>
</dbReference>
<keyword evidence="6" id="KW-0430">Lectin</keyword>
<dbReference type="Pfam" id="PF00139">
    <property type="entry name" value="Lectin_legB"/>
    <property type="match status" value="1"/>
</dbReference>
<accession>A0A8T0MDH8</accession>
<keyword evidence="8" id="KW-0067">ATP-binding</keyword>
<dbReference type="PROSITE" id="PS00108">
    <property type="entry name" value="PROTEIN_KINASE_ST"/>
    <property type="match status" value="1"/>
</dbReference>
<dbReference type="GO" id="GO:0030246">
    <property type="term" value="F:carbohydrate binding"/>
    <property type="evidence" value="ECO:0007669"/>
    <property type="project" value="UniProtKB-KW"/>
</dbReference>
<sequence>MPSSTGFTSLILLLARAVLWWMIATTLPAACHGTGGRDDVMSFLYPSFTDIGSQLRFSWDAGVLDGAIHLTADDTYQPPVQYPPDGRRSAGRVILWAGPPQYEDNRYINHGDGEASFNTSFTMSISRSPAAQGDDDGGLLLEVLPSSFITDGSYYRSIYYYSMARTTTSSNISVEIGALELQYDVQTTFGVRERRTSGVYVSIAPAWTMPAANHTVWVYYDNVGHNLSVYVDDGGKPKPAQATLHVPLDIDDIIGTGDFYKYFGLFASKNRSLPSCQPVIYSWNVTVDRLIMPTFEAEAEHHHARRSWILATIVLSSVLVAAAAAIVFVAWMWSRWASWYRALVMKLKLARALRRLPGMPREFKFSDVKKATKNFHDTNRLGSGGFGAVYKGKIQIAATNTSWQEGRRRQRRRYVEVAVKKFTRKEDHGYGDFLAEVAIINRLRHKNIVPLLGWCYENGELLLIYQYMSNGSLDQHLFRHRQEHGRPALRWETRYNIVVDVAAALHYVHHEYERVVLHRDIKASNIMLDASFNGRLGDFGLAGLVDDIDKNSLTDLPVAGTWGFIAPEYPVSHKATRKTDVYAFGVLILEVVTGKRSLGEASTEFQLLTDWVWWLHGEGRLLEAVDDDLTDLSATRQVDADVSTRLLDAVEDLGGGDTGTGAGGDKFYAADDAIRLLLLGLACTNPNPSDRPSTAELVQVIGKRVAPPVVPLVKPPFVWPPEGELPLLEEDDDMELDEELVDMSHQDEEPDQSHARALSREGLTLSIGSLSLEIMVCRSRRSLP</sequence>
<protein>
    <recommendedName>
        <fullName evidence="13">Protein kinase domain-containing protein</fullName>
    </recommendedName>
</protein>
<feature type="domain" description="Protein kinase" evidence="13">
    <location>
        <begin position="375"/>
        <end position="718"/>
    </location>
</feature>
<dbReference type="InterPro" id="IPR001220">
    <property type="entry name" value="Legume_lectin_dom"/>
</dbReference>
<feature type="chain" id="PRO_5035942180" description="Protein kinase domain-containing protein" evidence="12">
    <location>
        <begin position="34"/>
        <end position="784"/>
    </location>
</feature>
<evidence type="ECO:0000256" key="1">
    <source>
        <dbReference type="ARBA" id="ARBA00004479"/>
    </source>
</evidence>
<feature type="signal peptide" evidence="12">
    <location>
        <begin position="1"/>
        <end position="33"/>
    </location>
</feature>
<dbReference type="AlphaFoldDB" id="A0A8T0MDH8"/>
<evidence type="ECO:0000256" key="12">
    <source>
        <dbReference type="SAM" id="SignalP"/>
    </source>
</evidence>
<dbReference type="InterPro" id="IPR011009">
    <property type="entry name" value="Kinase-like_dom_sf"/>
</dbReference>
<evidence type="ECO:0000256" key="6">
    <source>
        <dbReference type="ARBA" id="ARBA00022734"/>
    </source>
</evidence>
<evidence type="ECO:0000256" key="3">
    <source>
        <dbReference type="ARBA" id="ARBA00010217"/>
    </source>
</evidence>
<dbReference type="Proteomes" id="UP000823388">
    <property type="component" value="Chromosome 9N"/>
</dbReference>
<evidence type="ECO:0000313" key="14">
    <source>
        <dbReference type="EMBL" id="KAG2535280.1"/>
    </source>
</evidence>
<comment type="similarity">
    <text evidence="3">In the C-terminal section; belongs to the protein kinase superfamily. Ser/Thr protein kinase family.</text>
</comment>
<dbReference type="Pfam" id="PF07714">
    <property type="entry name" value="PK_Tyr_Ser-Thr"/>
    <property type="match status" value="1"/>
</dbReference>
<dbReference type="SMART" id="SM00220">
    <property type="entry name" value="S_TKc"/>
    <property type="match status" value="1"/>
</dbReference>
<evidence type="ECO:0000256" key="11">
    <source>
        <dbReference type="SAM" id="Phobius"/>
    </source>
</evidence>
<evidence type="ECO:0000256" key="10">
    <source>
        <dbReference type="ARBA" id="ARBA00023136"/>
    </source>
</evidence>
<keyword evidence="4 11" id="KW-0812">Transmembrane</keyword>
<dbReference type="SUPFAM" id="SSF56112">
    <property type="entry name" value="Protein kinase-like (PK-like)"/>
    <property type="match status" value="1"/>
</dbReference>
<evidence type="ECO:0000256" key="9">
    <source>
        <dbReference type="ARBA" id="ARBA00022989"/>
    </source>
</evidence>
<gene>
    <name evidence="14" type="ORF">PVAP13_9NG105100</name>
</gene>
<evidence type="ECO:0000259" key="13">
    <source>
        <dbReference type="PROSITE" id="PS50011"/>
    </source>
</evidence>